<organism evidence="1 2">
    <name type="scientific">Undibacterium parvum</name>
    <dbReference type="NCBI Taxonomy" id="401471"/>
    <lineage>
        <taxon>Bacteria</taxon>
        <taxon>Pseudomonadati</taxon>
        <taxon>Pseudomonadota</taxon>
        <taxon>Betaproteobacteria</taxon>
        <taxon>Burkholderiales</taxon>
        <taxon>Oxalobacteraceae</taxon>
        <taxon>Undibacterium</taxon>
    </lineage>
</organism>
<dbReference type="Proteomes" id="UP000275663">
    <property type="component" value="Chromosome"/>
</dbReference>
<protein>
    <recommendedName>
        <fullName evidence="3">Nucleotidyltransferase family protein</fullName>
    </recommendedName>
</protein>
<keyword evidence="2" id="KW-1185">Reference proteome</keyword>
<gene>
    <name evidence="1" type="ORF">EJN92_10875</name>
</gene>
<proteinExistence type="predicted"/>
<name>A0A3S9HK32_9BURK</name>
<accession>A0A3S9HK32</accession>
<dbReference type="EMBL" id="CP034464">
    <property type="protein sequence ID" value="AZP12464.1"/>
    <property type="molecule type" value="Genomic_DNA"/>
</dbReference>
<dbReference type="RefSeq" id="WP_126127845.1">
    <property type="nucleotide sequence ID" value="NZ_CP034464.1"/>
</dbReference>
<dbReference type="Pfam" id="PF14907">
    <property type="entry name" value="NTP_transf_5"/>
    <property type="match status" value="1"/>
</dbReference>
<evidence type="ECO:0000313" key="1">
    <source>
        <dbReference type="EMBL" id="AZP12464.1"/>
    </source>
</evidence>
<dbReference type="InterPro" id="IPR039498">
    <property type="entry name" value="NTP_transf_5"/>
</dbReference>
<evidence type="ECO:0000313" key="2">
    <source>
        <dbReference type="Proteomes" id="UP000275663"/>
    </source>
</evidence>
<reference evidence="1 2" key="1">
    <citation type="journal article" date="2011" name="Int. J. Syst. Evol. Microbiol.">
        <title>Description of Undibacterium oligocarboniphilum sp. nov., isolated from purified water, and Undibacterium pigrum strain CCUG 49012 as the type strain of Undibacterium parvum sp. nov., and emended descriptions of the genus Undibacterium and the species Undibacterium pigrum.</title>
        <authorList>
            <person name="Eder W."/>
            <person name="Wanner G."/>
            <person name="Ludwig W."/>
            <person name="Busse H.J."/>
            <person name="Ziemke-Kageler F."/>
            <person name="Lang E."/>
        </authorList>
    </citation>
    <scope>NUCLEOTIDE SEQUENCE [LARGE SCALE GENOMIC DNA]</scope>
    <source>
        <strain evidence="1 2">DSM 23061</strain>
    </source>
</reference>
<dbReference type="AlphaFoldDB" id="A0A3S9HK32"/>
<dbReference type="OrthoDB" id="5497963at2"/>
<evidence type="ECO:0008006" key="3">
    <source>
        <dbReference type="Google" id="ProtNLM"/>
    </source>
</evidence>
<dbReference type="KEGG" id="upv:EJN92_10875"/>
<sequence>MERQRNLITSVLLHPQMLHDLTMLDWDLLIRQGRSANLLGRLAHRLEQDGLLERVPEAVRFHLSSALQMANRQEIALRWEVECIRLALIETETKIILLKGAAYVMAGLNVACGRTFSDVDILVPKSKLGHVESELMIHGWQGGHHDEYDQRYYRQWMHELPPMRHIIRGTTIDVHHTILPETARVKIKTDALFESKTILPGQTNLYVFQATDMLLHSATHLFHEGDFEKGLRDLFDLDSLFRQFSGDPCFWPQLVPRAIELGLTRPLFYALRYSEMILETPIPSEVQAAAKIGSPAFLTLLLMDNCYQRALEPVHQSTFTLKIWVARFVLYVRSHWIRMPFQLLAYHLGRKVFKRASVKEEEKPSTGLELKM</sequence>